<evidence type="ECO:0000313" key="2">
    <source>
        <dbReference type="EMBL" id="CAF3762154.1"/>
    </source>
</evidence>
<comment type="caution">
    <text evidence="1">The sequence shown here is derived from an EMBL/GenBank/DDBJ whole genome shotgun (WGS) entry which is preliminary data.</text>
</comment>
<dbReference type="EMBL" id="CAJNOO010015657">
    <property type="protein sequence ID" value="CAF1518835.1"/>
    <property type="molecule type" value="Genomic_DNA"/>
</dbReference>
<evidence type="ECO:0000313" key="1">
    <source>
        <dbReference type="EMBL" id="CAF1518835.1"/>
    </source>
</evidence>
<organism evidence="1 3">
    <name type="scientific">Rotaria sordida</name>
    <dbReference type="NCBI Taxonomy" id="392033"/>
    <lineage>
        <taxon>Eukaryota</taxon>
        <taxon>Metazoa</taxon>
        <taxon>Spiralia</taxon>
        <taxon>Gnathifera</taxon>
        <taxon>Rotifera</taxon>
        <taxon>Eurotatoria</taxon>
        <taxon>Bdelloidea</taxon>
        <taxon>Philodinida</taxon>
        <taxon>Philodinidae</taxon>
        <taxon>Rotaria</taxon>
    </lineage>
</organism>
<reference evidence="1" key="1">
    <citation type="submission" date="2021-02" db="EMBL/GenBank/DDBJ databases">
        <authorList>
            <person name="Nowell W R."/>
        </authorList>
    </citation>
    <scope>NUCLEOTIDE SEQUENCE</scope>
</reference>
<accession>A0A815UEU2</accession>
<evidence type="ECO:0000313" key="3">
    <source>
        <dbReference type="Proteomes" id="UP000663882"/>
    </source>
</evidence>
<gene>
    <name evidence="2" type="ORF">OTI717_LOCUS16179</name>
    <name evidence="1" type="ORF">RFH988_LOCUS39259</name>
</gene>
<name>A0A815UEU2_9BILA</name>
<sequence>CESRAPGIEGEGRGFASRQGAMEKAIEQFIVAAIAAGKLTAEDFKC</sequence>
<dbReference type="OrthoDB" id="9977267at2759"/>
<dbReference type="EMBL" id="CAJOAX010001991">
    <property type="protein sequence ID" value="CAF3762154.1"/>
    <property type="molecule type" value="Genomic_DNA"/>
</dbReference>
<dbReference type="Proteomes" id="UP000663823">
    <property type="component" value="Unassembled WGS sequence"/>
</dbReference>
<feature type="non-terminal residue" evidence="1">
    <location>
        <position position="1"/>
    </location>
</feature>
<protein>
    <submittedName>
        <fullName evidence="1">Uncharacterized protein</fullName>
    </submittedName>
</protein>
<proteinExistence type="predicted"/>
<dbReference type="Proteomes" id="UP000663882">
    <property type="component" value="Unassembled WGS sequence"/>
</dbReference>
<dbReference type="AlphaFoldDB" id="A0A815UEU2"/>